<name>A0A2A9HFZ3_TEPT2</name>
<keyword evidence="4 7" id="KW-0547">Nucleotide-binding</keyword>
<dbReference type="PROSITE" id="PS00920">
    <property type="entry name" value="NITRIL_CHT_1"/>
    <property type="match status" value="1"/>
</dbReference>
<feature type="binding site" evidence="7">
    <location>
        <position position="407"/>
    </location>
    <ligand>
        <name>deamido-NAD(+)</name>
        <dbReference type="ChEBI" id="CHEBI:58437"/>
        <note>ligand shared between two neighboring subunits</note>
    </ligand>
</feature>
<evidence type="ECO:0000256" key="3">
    <source>
        <dbReference type="ARBA" id="ARBA00022598"/>
    </source>
</evidence>
<comment type="similarity">
    <text evidence="2 7 8">In the C-terminal section; belongs to the NAD synthetase family.</text>
</comment>
<dbReference type="GO" id="GO:0005737">
    <property type="term" value="C:cytoplasm"/>
    <property type="evidence" value="ECO:0007669"/>
    <property type="project" value="InterPro"/>
</dbReference>
<dbReference type="Pfam" id="PF02540">
    <property type="entry name" value="NAD_synthase"/>
    <property type="match status" value="1"/>
</dbReference>
<dbReference type="UniPathway" id="UPA00253">
    <property type="reaction ID" value="UER00334"/>
</dbReference>
<dbReference type="PROSITE" id="PS50263">
    <property type="entry name" value="CN_HYDROLASE"/>
    <property type="match status" value="1"/>
</dbReference>
<dbReference type="Gene3D" id="3.60.110.10">
    <property type="entry name" value="Carbon-nitrogen hydrolase"/>
    <property type="match status" value="1"/>
</dbReference>
<dbReference type="EC" id="6.3.5.1" evidence="7 8"/>
<feature type="binding site" evidence="7">
    <location>
        <position position="117"/>
    </location>
    <ligand>
        <name>L-glutamine</name>
        <dbReference type="ChEBI" id="CHEBI:58359"/>
    </ligand>
</feature>
<feature type="active site" description="For glutaminase activity" evidence="7">
    <location>
        <position position="111"/>
    </location>
</feature>
<dbReference type="RefSeq" id="WP_098503478.1">
    <property type="nucleotide sequence ID" value="NZ_PDJQ01000001.1"/>
</dbReference>
<feature type="binding site" evidence="7">
    <location>
        <position position="548"/>
    </location>
    <ligand>
        <name>deamido-NAD(+)</name>
        <dbReference type="ChEBI" id="CHEBI:58437"/>
        <note>ligand shared between two neighboring subunits</note>
    </ligand>
</feature>
<dbReference type="InterPro" id="IPR003694">
    <property type="entry name" value="NAD_synthase"/>
</dbReference>
<dbReference type="NCBIfam" id="TIGR00552">
    <property type="entry name" value="nadE"/>
    <property type="match status" value="1"/>
</dbReference>
<evidence type="ECO:0000256" key="4">
    <source>
        <dbReference type="ARBA" id="ARBA00022741"/>
    </source>
</evidence>
<dbReference type="GO" id="GO:0000257">
    <property type="term" value="F:nitrilase activity"/>
    <property type="evidence" value="ECO:0007669"/>
    <property type="project" value="UniProtKB-ARBA"/>
</dbReference>
<evidence type="ECO:0000256" key="1">
    <source>
        <dbReference type="ARBA" id="ARBA00005188"/>
    </source>
</evidence>
<feature type="active site" description="Proton acceptor" evidence="9">
    <location>
        <position position="44"/>
    </location>
</feature>
<keyword evidence="5 7" id="KW-0067">ATP-binding</keyword>
<dbReference type="AlphaFoldDB" id="A0A2A9HFZ3"/>
<dbReference type="CDD" id="cd00553">
    <property type="entry name" value="NAD_synthase"/>
    <property type="match status" value="1"/>
</dbReference>
<comment type="catalytic activity">
    <reaction evidence="7 8">
        <text>deamido-NAD(+) + L-glutamine + ATP + H2O = L-glutamate + AMP + diphosphate + NAD(+) + H(+)</text>
        <dbReference type="Rhea" id="RHEA:24384"/>
        <dbReference type="ChEBI" id="CHEBI:15377"/>
        <dbReference type="ChEBI" id="CHEBI:15378"/>
        <dbReference type="ChEBI" id="CHEBI:29985"/>
        <dbReference type="ChEBI" id="CHEBI:30616"/>
        <dbReference type="ChEBI" id="CHEBI:33019"/>
        <dbReference type="ChEBI" id="CHEBI:57540"/>
        <dbReference type="ChEBI" id="CHEBI:58359"/>
        <dbReference type="ChEBI" id="CHEBI:58437"/>
        <dbReference type="ChEBI" id="CHEBI:456215"/>
        <dbReference type="EC" id="6.3.5.1"/>
    </reaction>
</comment>
<dbReference type="GO" id="GO:0008795">
    <property type="term" value="F:NAD+ synthase activity"/>
    <property type="evidence" value="ECO:0007669"/>
    <property type="project" value="UniProtKB-UniRule"/>
</dbReference>
<comment type="caution">
    <text evidence="7">Lacks conserved residue(s) required for the propagation of feature annotation.</text>
</comment>
<keyword evidence="14" id="KW-1185">Reference proteome</keyword>
<feature type="binding site" evidence="7">
    <location>
        <position position="436"/>
    </location>
    <ligand>
        <name>deamido-NAD(+)</name>
        <dbReference type="ChEBI" id="CHEBI:58437"/>
        <note>ligand shared between two neighboring subunits</note>
    </ligand>
</feature>
<dbReference type="InterPro" id="IPR003010">
    <property type="entry name" value="C-N_Hydrolase"/>
</dbReference>
<dbReference type="GO" id="GO:0009435">
    <property type="term" value="P:NAD+ biosynthetic process"/>
    <property type="evidence" value="ECO:0007669"/>
    <property type="project" value="UniProtKB-UniRule"/>
</dbReference>
<sequence length="576" mass="63003">MKALRLGLAQINTTVGDLEGNTAKIREQLAAARAAGCDVVAFPELAVTGYPPEDLVLRRSFCEASREAAAELAEATHGLVAVVGFVDWRDDDAYNAAAVFADGRWVDTYDKQRLPNYGVFDEERYFRAGRRTAVYRAGGVRFGVSICEDIWYPGAPLDAMALAGAELCININASPYHRGKARERERMLATRAADNSIAVAYLNAVGGQDELVFDGASVVMDAEGRVVARARQFAEELLVVDVDLDEVAQRRLHDPRRRVELRARDWETGAEFVDLRTALETSREPAAGGPVAELMGEEEEVWSALVLATRDYLRKTGFGEAIVGLSGGIDSAVVAAVAVDAIGAERVIGVSMPSRYSSEHSKADARALAENLGIRFLTIPIEPAHAAMLEMLADVFEGSDPGTAEENLQARQRGNVLMTLSNKTGAIVLTTGNKSEMATGYATLYGDMAGGYAVLKDVPKTLVYRLARWRNARAGKPWIPERSITKPPSAELRPGQLDQDSLPPYEVLDPILEAYVEDDRTVDEIVAMGFERATVERVVRMVDRNEYKRRQAAPGVKITPRAFGRDRRLPLAAKYR</sequence>
<evidence type="ECO:0000256" key="7">
    <source>
        <dbReference type="HAMAP-Rule" id="MF_02090"/>
    </source>
</evidence>
<dbReference type="InterPro" id="IPR022310">
    <property type="entry name" value="NAD/GMP_synthase"/>
</dbReference>
<evidence type="ECO:0000256" key="8">
    <source>
        <dbReference type="PIRNR" id="PIRNR006630"/>
    </source>
</evidence>
<comment type="caution">
    <text evidence="13">The sequence shown here is derived from an EMBL/GenBank/DDBJ whole genome shotgun (WGS) entry which is preliminary data.</text>
</comment>
<protein>
    <recommendedName>
        <fullName evidence="7 8">Glutamine-dependent NAD(+) synthetase</fullName>
        <ecNumber evidence="7 8">6.3.5.1</ecNumber>
    </recommendedName>
    <alternativeName>
        <fullName evidence="7 8">NAD(+) synthase [glutamine-hydrolyzing]</fullName>
    </alternativeName>
</protein>
<evidence type="ECO:0000313" key="14">
    <source>
        <dbReference type="Proteomes" id="UP000223071"/>
    </source>
</evidence>
<dbReference type="GO" id="GO:0005524">
    <property type="term" value="F:ATP binding"/>
    <property type="evidence" value="ECO:0007669"/>
    <property type="project" value="UniProtKB-UniRule"/>
</dbReference>
<feature type="binding site" evidence="7">
    <location>
        <position position="180"/>
    </location>
    <ligand>
        <name>L-glutamine</name>
        <dbReference type="ChEBI" id="CHEBI:58359"/>
    </ligand>
</feature>
<evidence type="ECO:0000256" key="2">
    <source>
        <dbReference type="ARBA" id="ARBA00007145"/>
    </source>
</evidence>
<dbReference type="Pfam" id="PF00795">
    <property type="entry name" value="CN_hydrolase"/>
    <property type="match status" value="1"/>
</dbReference>
<evidence type="ECO:0000256" key="10">
    <source>
        <dbReference type="RuleBase" id="RU003811"/>
    </source>
</evidence>
<dbReference type="InterPro" id="IPR014445">
    <property type="entry name" value="Gln-dep_NAD_synthase"/>
</dbReference>
<evidence type="ECO:0000256" key="6">
    <source>
        <dbReference type="ARBA" id="ARBA00023027"/>
    </source>
</evidence>
<comment type="pathway">
    <text evidence="1 7 8">Cofactor biosynthesis; NAD(+) biosynthesis; NAD(+) from deamido-NAD(+) (L-Gln route): step 1/1.</text>
</comment>
<dbReference type="SUPFAM" id="SSF52402">
    <property type="entry name" value="Adenine nucleotide alpha hydrolases-like"/>
    <property type="match status" value="1"/>
</dbReference>
<dbReference type="CDD" id="cd07570">
    <property type="entry name" value="GAT_Gln-NAD-synth"/>
    <property type="match status" value="1"/>
</dbReference>
<gene>
    <name evidence="7" type="primary">nadE</name>
    <name evidence="13" type="ORF">A9A59_1270</name>
</gene>
<dbReference type="InterPro" id="IPR014729">
    <property type="entry name" value="Rossmann-like_a/b/a_fold"/>
</dbReference>
<evidence type="ECO:0000256" key="5">
    <source>
        <dbReference type="ARBA" id="ARBA00022840"/>
    </source>
</evidence>
<reference evidence="13 14" key="1">
    <citation type="submission" date="2017-09" db="EMBL/GenBank/DDBJ databases">
        <title>Sequencing the genomes of two abundant thermophiles in Great Basin hot springs: Thermocrinis jamiesonii and novel Chloroflexi Thermoflexus hugenholtzii.</title>
        <authorList>
            <person name="Hedlund B."/>
        </authorList>
    </citation>
    <scope>NUCLEOTIDE SEQUENCE [LARGE SCALE GENOMIC DNA]</scope>
    <source>
        <strain evidence="13 14">G233</strain>
    </source>
</reference>
<evidence type="ECO:0000259" key="12">
    <source>
        <dbReference type="PROSITE" id="PS50263"/>
    </source>
</evidence>
<comment type="similarity">
    <text evidence="10">Belongs to the NAD synthetase family.</text>
</comment>
<dbReference type="PANTHER" id="PTHR23090">
    <property type="entry name" value="NH 3 /GLUTAMINE-DEPENDENT NAD + SYNTHETASE"/>
    <property type="match status" value="1"/>
</dbReference>
<feature type="active site" description="Proton acceptor; for glutaminase activity" evidence="7">
    <location>
        <position position="44"/>
    </location>
</feature>
<feature type="region of interest" description="Disordered" evidence="11">
    <location>
        <begin position="480"/>
        <end position="499"/>
    </location>
</feature>
<keyword evidence="6 7" id="KW-0520">NAD</keyword>
<dbReference type="Proteomes" id="UP000223071">
    <property type="component" value="Unassembled WGS sequence"/>
</dbReference>
<dbReference type="SUPFAM" id="SSF56317">
    <property type="entry name" value="Carbon-nitrogen hydrolase"/>
    <property type="match status" value="1"/>
</dbReference>
<dbReference type="FunFam" id="3.40.50.620:FF:000106">
    <property type="entry name" value="Glutamine-dependent NAD(+) synthetase"/>
    <property type="match status" value="1"/>
</dbReference>
<accession>A0A2A9HFZ3</accession>
<proteinExistence type="inferred from homology"/>
<feature type="active site" description="Nucleophile; for glutaminase activity" evidence="7">
    <location>
        <position position="147"/>
    </location>
</feature>
<comment type="function">
    <text evidence="7">Catalyzes the ATP-dependent amidation of deamido-NAD to form NAD. Uses L-glutamine as a nitrogen source.</text>
</comment>
<organism evidence="13 14">
    <name type="scientific">Tepidiforma thermophila (strain KCTC 52669 / CGMCC 1.13589 / G233)</name>
    <dbReference type="NCBI Taxonomy" id="2761530"/>
    <lineage>
        <taxon>Bacteria</taxon>
        <taxon>Bacillati</taxon>
        <taxon>Chloroflexota</taxon>
        <taxon>Tepidiformia</taxon>
        <taxon>Tepidiformales</taxon>
        <taxon>Tepidiformaceae</taxon>
        <taxon>Tepidiforma</taxon>
    </lineage>
</organism>
<dbReference type="GO" id="GO:0003952">
    <property type="term" value="F:NAD+ synthase (glutamine-hydrolyzing) activity"/>
    <property type="evidence" value="ECO:0007669"/>
    <property type="project" value="UniProtKB-UniRule"/>
</dbReference>
<dbReference type="NCBIfam" id="NF010588">
    <property type="entry name" value="PRK13981.1"/>
    <property type="match status" value="1"/>
</dbReference>
<dbReference type="PANTHER" id="PTHR23090:SF9">
    <property type="entry name" value="GLUTAMINE-DEPENDENT NAD(+) SYNTHETASE"/>
    <property type="match status" value="1"/>
</dbReference>
<dbReference type="InterPro" id="IPR036526">
    <property type="entry name" value="C-N_Hydrolase_sf"/>
</dbReference>
<keyword evidence="3 7" id="KW-0436">Ligase</keyword>
<dbReference type="HAMAP" id="MF_02090">
    <property type="entry name" value="NadE_glutamine_dep"/>
    <property type="match status" value="1"/>
</dbReference>
<dbReference type="EMBL" id="PDJQ01000001">
    <property type="protein sequence ID" value="PFG74062.1"/>
    <property type="molecule type" value="Genomic_DNA"/>
</dbReference>
<dbReference type="Gene3D" id="3.40.50.620">
    <property type="entry name" value="HUPs"/>
    <property type="match status" value="1"/>
</dbReference>
<feature type="domain" description="CN hydrolase" evidence="12">
    <location>
        <begin position="4"/>
        <end position="244"/>
    </location>
</feature>
<feature type="binding site" evidence="7">
    <location>
        <position position="174"/>
    </location>
    <ligand>
        <name>L-glutamine</name>
        <dbReference type="ChEBI" id="CHEBI:58359"/>
    </ligand>
</feature>
<evidence type="ECO:0000256" key="9">
    <source>
        <dbReference type="PROSITE-ProRule" id="PRU10139"/>
    </source>
</evidence>
<dbReference type="PIRSF" id="PIRSF006630">
    <property type="entry name" value="NADS_GAT"/>
    <property type="match status" value="1"/>
</dbReference>
<feature type="binding site" evidence="7">
    <location>
        <begin position="324"/>
        <end position="331"/>
    </location>
    <ligand>
        <name>ATP</name>
        <dbReference type="ChEBI" id="CHEBI:30616"/>
    </ligand>
</feature>
<dbReference type="InterPro" id="IPR000132">
    <property type="entry name" value="Nitrilase/CN_hydratase_CS"/>
</dbReference>
<dbReference type="GO" id="GO:0004359">
    <property type="term" value="F:glutaminase activity"/>
    <property type="evidence" value="ECO:0007669"/>
    <property type="project" value="InterPro"/>
</dbReference>
<evidence type="ECO:0000256" key="11">
    <source>
        <dbReference type="SAM" id="MobiDB-lite"/>
    </source>
</evidence>
<feature type="binding site" evidence="7">
    <location>
        <position position="431"/>
    </location>
    <ligand>
        <name>ATP</name>
        <dbReference type="ChEBI" id="CHEBI:30616"/>
    </ligand>
</feature>
<evidence type="ECO:0000313" key="13">
    <source>
        <dbReference type="EMBL" id="PFG74062.1"/>
    </source>
</evidence>